<organism evidence="1">
    <name type="scientific">Lepeophtheirus salmonis</name>
    <name type="common">Salmon louse</name>
    <name type="synonym">Caligus salmonis</name>
    <dbReference type="NCBI Taxonomy" id="72036"/>
    <lineage>
        <taxon>Eukaryota</taxon>
        <taxon>Metazoa</taxon>
        <taxon>Ecdysozoa</taxon>
        <taxon>Arthropoda</taxon>
        <taxon>Crustacea</taxon>
        <taxon>Multicrustacea</taxon>
        <taxon>Hexanauplia</taxon>
        <taxon>Copepoda</taxon>
        <taxon>Siphonostomatoida</taxon>
        <taxon>Caligidae</taxon>
        <taxon>Lepeophtheirus</taxon>
    </lineage>
</organism>
<accession>A0A0K2VKI6</accession>
<protein>
    <submittedName>
        <fullName evidence="1">Uncharacterized protein</fullName>
    </submittedName>
</protein>
<name>A0A0K2VKI6_LEPSM</name>
<proteinExistence type="predicted"/>
<sequence>MRKNSIPSKQWLENCYEDSAS</sequence>
<dbReference type="AlphaFoldDB" id="A0A0K2VKI6"/>
<dbReference type="EMBL" id="HACA01033361">
    <property type="protein sequence ID" value="CDW50722.1"/>
    <property type="molecule type" value="Transcribed_RNA"/>
</dbReference>
<evidence type="ECO:0000313" key="1">
    <source>
        <dbReference type="EMBL" id="CDW50722.1"/>
    </source>
</evidence>
<reference evidence="1" key="1">
    <citation type="submission" date="2014-05" db="EMBL/GenBank/DDBJ databases">
        <authorList>
            <person name="Chronopoulou M."/>
        </authorList>
    </citation>
    <scope>NUCLEOTIDE SEQUENCE</scope>
    <source>
        <tissue evidence="1">Whole organism</tissue>
    </source>
</reference>